<organism evidence="3 4">
    <name type="scientific">Granulosicoccus antarcticus IMCC3135</name>
    <dbReference type="NCBI Taxonomy" id="1192854"/>
    <lineage>
        <taxon>Bacteria</taxon>
        <taxon>Pseudomonadati</taxon>
        <taxon>Pseudomonadota</taxon>
        <taxon>Gammaproteobacteria</taxon>
        <taxon>Chromatiales</taxon>
        <taxon>Granulosicoccaceae</taxon>
        <taxon>Granulosicoccus</taxon>
    </lineage>
</organism>
<dbReference type="InterPro" id="IPR007432">
    <property type="entry name" value="DUF480"/>
</dbReference>
<keyword evidence="2" id="KW-0175">Coiled coil</keyword>
<gene>
    <name evidence="3" type="ORF">IMCC3135_14485</name>
</gene>
<evidence type="ECO:0000313" key="4">
    <source>
        <dbReference type="Proteomes" id="UP000250079"/>
    </source>
</evidence>
<dbReference type="RefSeq" id="WP_088918240.1">
    <property type="nucleotide sequence ID" value="NZ_CP018632.1"/>
</dbReference>
<dbReference type="PANTHER" id="PTHR38768:SF1">
    <property type="entry name" value="UPF0502 PROTEIN YCEH"/>
    <property type="match status" value="1"/>
</dbReference>
<dbReference type="InterPro" id="IPR036390">
    <property type="entry name" value="WH_DNA-bd_sf"/>
</dbReference>
<dbReference type="HAMAP" id="MF_01584">
    <property type="entry name" value="UPF0502"/>
    <property type="match status" value="1"/>
</dbReference>
<dbReference type="SUPFAM" id="SSF46785">
    <property type="entry name" value="Winged helix' DNA-binding domain"/>
    <property type="match status" value="2"/>
</dbReference>
<dbReference type="PANTHER" id="PTHR38768">
    <property type="entry name" value="UPF0502 PROTEIN YCEH"/>
    <property type="match status" value="1"/>
</dbReference>
<proteinExistence type="inferred from homology"/>
<dbReference type="Gene3D" id="1.10.10.10">
    <property type="entry name" value="Winged helix-like DNA-binding domain superfamily/Winged helix DNA-binding domain"/>
    <property type="match status" value="2"/>
</dbReference>
<dbReference type="Pfam" id="PF04337">
    <property type="entry name" value="DUF480"/>
    <property type="match status" value="1"/>
</dbReference>
<dbReference type="InterPro" id="IPR036388">
    <property type="entry name" value="WH-like_DNA-bd_sf"/>
</dbReference>
<comment type="similarity">
    <text evidence="1">Belongs to the UPF0502 family.</text>
</comment>
<name>A0A2Z2NND2_9GAMM</name>
<dbReference type="Proteomes" id="UP000250079">
    <property type="component" value="Chromosome"/>
</dbReference>
<protein>
    <submittedName>
        <fullName evidence="3">Uncharacterized protein</fullName>
    </submittedName>
</protein>
<accession>A0A2Z2NND2</accession>
<dbReference type="KEGG" id="gai:IMCC3135_14485"/>
<dbReference type="AlphaFoldDB" id="A0A2Z2NND2"/>
<dbReference type="EMBL" id="CP018632">
    <property type="protein sequence ID" value="ASJ72982.1"/>
    <property type="molecule type" value="Genomic_DNA"/>
</dbReference>
<dbReference type="OrthoDB" id="9784785at2"/>
<keyword evidence="4" id="KW-1185">Reference proteome</keyword>
<evidence type="ECO:0000313" key="3">
    <source>
        <dbReference type="EMBL" id="ASJ72982.1"/>
    </source>
</evidence>
<reference evidence="3 4" key="1">
    <citation type="submission" date="2016-12" db="EMBL/GenBank/DDBJ databases">
        <authorList>
            <person name="Song W.-J."/>
            <person name="Kurnit D.M."/>
        </authorList>
    </citation>
    <scope>NUCLEOTIDE SEQUENCE [LARGE SCALE GENOMIC DNA]</scope>
    <source>
        <strain evidence="3 4">IMCC3135</strain>
    </source>
</reference>
<feature type="coiled-coil region" evidence="2">
    <location>
        <begin position="205"/>
        <end position="239"/>
    </location>
</feature>
<sequence length="251" mass="28478">MEDQDDNVTEDAQPAQPPQLTVIELRVLGVLMEKQLTTPDQYPLTVNSIITGCNQKSSREPITNYQQGELVRTLQGLEDKRFVRKEFGSRADKYTQSFIQQLDLGKKHQALLCLMMLRGPQTLSELNTRTQRMELFSDKDELTHCLERLCERELPYAIRLGHQPGQRGERFGHLFNGVPEVGQFTSSAGASSKSSRMSEDDQDMLSLLESEVSELGKYVQELKSENVQLRQQIESLYLLTGHSLPSSNESD</sequence>
<evidence type="ECO:0000256" key="1">
    <source>
        <dbReference type="HAMAP-Rule" id="MF_01584"/>
    </source>
</evidence>
<evidence type="ECO:0000256" key="2">
    <source>
        <dbReference type="SAM" id="Coils"/>
    </source>
</evidence>